<comment type="subcellular location">
    <subcellularLocation>
        <location evidence="1">Membrane</location>
    </subcellularLocation>
</comment>
<dbReference type="EMBL" id="CM007904">
    <property type="protein sequence ID" value="OTF94050.1"/>
    <property type="molecule type" value="Genomic_DNA"/>
</dbReference>
<accession>A0A251S9J1</accession>
<proteinExistence type="predicted"/>
<dbReference type="AlphaFoldDB" id="A0A251S9J1"/>
<evidence type="ECO:0000313" key="3">
    <source>
        <dbReference type="EMBL" id="KAF5763017.1"/>
    </source>
</evidence>
<dbReference type="GO" id="GO:0098542">
    <property type="term" value="P:defense response to other organism"/>
    <property type="evidence" value="ECO:0007669"/>
    <property type="project" value="InterPro"/>
</dbReference>
<dbReference type="GO" id="GO:0016020">
    <property type="term" value="C:membrane"/>
    <property type="evidence" value="ECO:0007669"/>
    <property type="project" value="UniProtKB-SubCell"/>
</dbReference>
<reference evidence="4" key="2">
    <citation type="submission" date="2017-02" db="EMBL/GenBank/DDBJ databases">
        <title>Sunflower complete genome.</title>
        <authorList>
            <person name="Langlade N."/>
            <person name="Munos S."/>
        </authorList>
    </citation>
    <scope>NUCLEOTIDE SEQUENCE [LARGE SCALE GENOMIC DNA]</scope>
    <source>
        <tissue evidence="4">Leaves</tissue>
    </source>
</reference>
<dbReference type="EMBL" id="MNCJ02000330">
    <property type="protein sequence ID" value="KAF5763017.1"/>
    <property type="molecule type" value="Genomic_DNA"/>
</dbReference>
<evidence type="ECO:0000256" key="2">
    <source>
        <dbReference type="ARBA" id="ARBA00023136"/>
    </source>
</evidence>
<organism evidence="4 5">
    <name type="scientific">Helianthus annuus</name>
    <name type="common">Common sunflower</name>
    <dbReference type="NCBI Taxonomy" id="4232"/>
    <lineage>
        <taxon>Eukaryota</taxon>
        <taxon>Viridiplantae</taxon>
        <taxon>Streptophyta</taxon>
        <taxon>Embryophyta</taxon>
        <taxon>Tracheophyta</taxon>
        <taxon>Spermatophyta</taxon>
        <taxon>Magnoliopsida</taxon>
        <taxon>eudicotyledons</taxon>
        <taxon>Gunneridae</taxon>
        <taxon>Pentapetalae</taxon>
        <taxon>asterids</taxon>
        <taxon>campanulids</taxon>
        <taxon>Asterales</taxon>
        <taxon>Asteraceae</taxon>
        <taxon>Asteroideae</taxon>
        <taxon>Heliantheae alliance</taxon>
        <taxon>Heliantheae</taxon>
        <taxon>Helianthus</taxon>
    </lineage>
</organism>
<dbReference type="Proteomes" id="UP000215914">
    <property type="component" value="Chromosome 15"/>
</dbReference>
<dbReference type="Gramene" id="mRNA:HanXRQr2_Chr15g0675421">
    <property type="protein sequence ID" value="CDS:HanXRQr2_Chr15g0675421.1"/>
    <property type="gene ID" value="HanXRQr2_Chr15g0675421"/>
</dbReference>
<reference evidence="3 5" key="1">
    <citation type="journal article" date="2017" name="Nature">
        <title>The sunflower genome provides insights into oil metabolism, flowering and Asterid evolution.</title>
        <authorList>
            <person name="Badouin H."/>
            <person name="Gouzy J."/>
            <person name="Grassa C.J."/>
            <person name="Murat F."/>
            <person name="Staton S.E."/>
            <person name="Cottret L."/>
            <person name="Lelandais-Briere C."/>
            <person name="Owens G.L."/>
            <person name="Carrere S."/>
            <person name="Mayjonade B."/>
            <person name="Legrand L."/>
            <person name="Gill N."/>
            <person name="Kane N.C."/>
            <person name="Bowers J.E."/>
            <person name="Hubner S."/>
            <person name="Bellec A."/>
            <person name="Berard A."/>
            <person name="Berges H."/>
            <person name="Blanchet N."/>
            <person name="Boniface M.C."/>
            <person name="Brunel D."/>
            <person name="Catrice O."/>
            <person name="Chaidir N."/>
            <person name="Claudel C."/>
            <person name="Donnadieu C."/>
            <person name="Faraut T."/>
            <person name="Fievet G."/>
            <person name="Helmstetter N."/>
            <person name="King M."/>
            <person name="Knapp S.J."/>
            <person name="Lai Z."/>
            <person name="Le Paslier M.C."/>
            <person name="Lippi Y."/>
            <person name="Lorenzon L."/>
            <person name="Mandel J.R."/>
            <person name="Marage G."/>
            <person name="Marchand G."/>
            <person name="Marquand E."/>
            <person name="Bret-Mestries E."/>
            <person name="Morien E."/>
            <person name="Nambeesan S."/>
            <person name="Nguyen T."/>
            <person name="Pegot-Espagnet P."/>
            <person name="Pouilly N."/>
            <person name="Raftis F."/>
            <person name="Sallet E."/>
            <person name="Schiex T."/>
            <person name="Thomas J."/>
            <person name="Vandecasteele C."/>
            <person name="Vares D."/>
            <person name="Vear F."/>
            <person name="Vautrin S."/>
            <person name="Crespi M."/>
            <person name="Mangin B."/>
            <person name="Burke J.M."/>
            <person name="Salse J."/>
            <person name="Munos S."/>
            <person name="Vincourt P."/>
            <person name="Rieseberg L.H."/>
            <person name="Langlade N.B."/>
        </authorList>
    </citation>
    <scope>NUCLEOTIDE SEQUENCE [LARGE SCALE GENOMIC DNA]</scope>
    <source>
        <strain evidence="5">cv. SF193</strain>
        <tissue evidence="3">Leaves</tissue>
    </source>
</reference>
<name>A0A251S9J1_HELAN</name>
<evidence type="ECO:0000256" key="1">
    <source>
        <dbReference type="ARBA" id="ARBA00004370"/>
    </source>
</evidence>
<keyword evidence="2" id="KW-0472">Membrane</keyword>
<protein>
    <submittedName>
        <fullName evidence="4">Uncharacterized protein</fullName>
    </submittedName>
</protein>
<dbReference type="PANTHER" id="PTHR31234">
    <property type="entry name" value="LATE EMBRYOGENESIS ABUNDANT (LEA) HYDROXYPROLINE-RICH GLYCOPROTEIN FAMILY"/>
    <property type="match status" value="1"/>
</dbReference>
<reference evidence="3" key="3">
    <citation type="submission" date="2020-06" db="EMBL/GenBank/DDBJ databases">
        <title>Helianthus annuus Genome sequencing and assembly Release 2.</title>
        <authorList>
            <person name="Gouzy J."/>
            <person name="Langlade N."/>
            <person name="Munos S."/>
        </authorList>
    </citation>
    <scope>NUCLEOTIDE SEQUENCE</scope>
    <source>
        <tissue evidence="3">Leaves</tissue>
    </source>
</reference>
<evidence type="ECO:0000313" key="4">
    <source>
        <dbReference type="EMBL" id="OTF94050.1"/>
    </source>
</evidence>
<evidence type="ECO:0000313" key="5">
    <source>
        <dbReference type="Proteomes" id="UP000215914"/>
    </source>
</evidence>
<sequence length="88" mass="9599">MYRGFLLGRGSVPGFFQPAHSVRQVQTTVTDAADLVKDALVNDWVELRIIGDVNAEIRILGLTSPSVQVSYLILNVVLNEGEDIVGCK</sequence>
<dbReference type="PANTHER" id="PTHR31234:SF71">
    <property type="entry name" value="LATE EMBRYOGENESIS ABUNDANT PROTEIN, LEA_2 SUBGROUP"/>
    <property type="match status" value="1"/>
</dbReference>
<keyword evidence="5" id="KW-1185">Reference proteome</keyword>
<gene>
    <name evidence="4" type="ORF">HannXRQ_Chr15g0467891</name>
    <name evidence="3" type="ORF">HanXRQr2_Chr15g0675421</name>
</gene>
<dbReference type="InParanoid" id="A0A251S9J1"/>
<dbReference type="InterPro" id="IPR044839">
    <property type="entry name" value="NDR1-like"/>
</dbReference>